<sequence length="250" mass="28315">MHLRHVAGEVEGDEAGAAAHAGQVEAADVAAELVLVDDHGGERRCRGEETAVDDEDVDVLGLESGAADEVVDGGEDYELGLGARRLHGRVRRDVVVGRREAGLLPEPRPLEDPGLEPHALLVVGDEARVLHERGERHPAAGRRLVAGVVDEVHRPWPRHEVHRADEHDEEHRAEDVDEVELQRPPQRQQLTGPHPRQLQRRRRHHRHQQQRQEVVHQILVPQLHVLQLHRPGVPRRPRHDRCSHYFPARR</sequence>
<reference evidence="2 3" key="2">
    <citation type="journal article" date="2013" name="Plant Cell Physiol.">
        <title>Rice Annotation Project Database (RAP-DB): an integrative and interactive database for rice genomics.</title>
        <authorList>
            <person name="Sakai H."/>
            <person name="Lee S.S."/>
            <person name="Tanaka T."/>
            <person name="Numa H."/>
            <person name="Kim J."/>
            <person name="Kawahara Y."/>
            <person name="Wakimoto H."/>
            <person name="Yang C.C."/>
            <person name="Iwamoto M."/>
            <person name="Abe T."/>
            <person name="Yamada Y."/>
            <person name="Muto A."/>
            <person name="Inokuchi H."/>
            <person name="Ikemura T."/>
            <person name="Matsumoto T."/>
            <person name="Sasaki T."/>
            <person name="Itoh T."/>
        </authorList>
    </citation>
    <scope>NUCLEOTIDE SEQUENCE [LARGE SCALE GENOMIC DNA]</scope>
    <source>
        <strain evidence="3">cv. Nipponbare</strain>
    </source>
</reference>
<evidence type="ECO:0000313" key="3">
    <source>
        <dbReference type="Proteomes" id="UP000059680"/>
    </source>
</evidence>
<proteinExistence type="predicted"/>
<gene>
    <name evidence="2" type="ordered locus">Os03g0220200</name>
    <name evidence="2" type="ORF">OSNPB_030220200</name>
</gene>
<dbReference type="AlphaFoldDB" id="A0A0P0VV32"/>
<dbReference type="InParanoid" id="A0A0P0VV32"/>
<dbReference type="Proteomes" id="UP000059680">
    <property type="component" value="Chromosome 3"/>
</dbReference>
<organism evidence="2 3">
    <name type="scientific">Oryza sativa subsp. japonica</name>
    <name type="common">Rice</name>
    <dbReference type="NCBI Taxonomy" id="39947"/>
    <lineage>
        <taxon>Eukaryota</taxon>
        <taxon>Viridiplantae</taxon>
        <taxon>Streptophyta</taxon>
        <taxon>Embryophyta</taxon>
        <taxon>Tracheophyta</taxon>
        <taxon>Spermatophyta</taxon>
        <taxon>Magnoliopsida</taxon>
        <taxon>Liliopsida</taxon>
        <taxon>Poales</taxon>
        <taxon>Poaceae</taxon>
        <taxon>BOP clade</taxon>
        <taxon>Oryzoideae</taxon>
        <taxon>Oryzeae</taxon>
        <taxon>Oryzinae</taxon>
        <taxon>Oryza</taxon>
        <taxon>Oryza sativa</taxon>
    </lineage>
</organism>
<keyword evidence="3" id="KW-1185">Reference proteome</keyword>
<feature type="compositionally biased region" description="Basic residues" evidence="1">
    <location>
        <begin position="197"/>
        <end position="209"/>
    </location>
</feature>
<feature type="non-terminal residue" evidence="2">
    <location>
        <position position="250"/>
    </location>
</feature>
<dbReference type="EMBL" id="AP014959">
    <property type="protein sequence ID" value="BAS83010.1"/>
    <property type="molecule type" value="Genomic_DNA"/>
</dbReference>
<reference evidence="2 3" key="3">
    <citation type="journal article" date="2013" name="Rice">
        <title>Improvement of the Oryza sativa Nipponbare reference genome using next generation sequence and optical map data.</title>
        <authorList>
            <person name="Kawahara Y."/>
            <person name="de la Bastide M."/>
            <person name="Hamilton J.P."/>
            <person name="Kanamori H."/>
            <person name="McCombie W.R."/>
            <person name="Ouyang S."/>
            <person name="Schwartz D.C."/>
            <person name="Tanaka T."/>
            <person name="Wu J."/>
            <person name="Zhou S."/>
            <person name="Childs K.L."/>
            <person name="Davidson R.M."/>
            <person name="Lin H."/>
            <person name="Quesada-Ocampo L."/>
            <person name="Vaillancourt B."/>
            <person name="Sakai H."/>
            <person name="Lee S.S."/>
            <person name="Kim J."/>
            <person name="Numa H."/>
            <person name="Itoh T."/>
            <person name="Buell C.R."/>
            <person name="Matsumoto T."/>
        </authorList>
    </citation>
    <scope>NUCLEOTIDE SEQUENCE [LARGE SCALE GENOMIC DNA]</scope>
    <source>
        <strain evidence="3">cv. Nipponbare</strain>
    </source>
</reference>
<feature type="compositionally biased region" description="Basic and acidic residues" evidence="1">
    <location>
        <begin position="159"/>
        <end position="174"/>
    </location>
</feature>
<evidence type="ECO:0000313" key="2">
    <source>
        <dbReference type="EMBL" id="BAS83010.1"/>
    </source>
</evidence>
<name>A0A0P0VV32_ORYSJ</name>
<accession>A0A0P0VV32</accession>
<feature type="region of interest" description="Disordered" evidence="1">
    <location>
        <begin position="1"/>
        <end position="23"/>
    </location>
</feature>
<dbReference type="PaxDb" id="39947-A0A0P0VV32"/>
<reference evidence="3" key="1">
    <citation type="journal article" date="2005" name="Nature">
        <title>The map-based sequence of the rice genome.</title>
        <authorList>
            <consortium name="International rice genome sequencing project (IRGSP)"/>
            <person name="Matsumoto T."/>
            <person name="Wu J."/>
            <person name="Kanamori H."/>
            <person name="Katayose Y."/>
            <person name="Fujisawa M."/>
            <person name="Namiki N."/>
            <person name="Mizuno H."/>
            <person name="Yamamoto K."/>
            <person name="Antonio B.A."/>
            <person name="Baba T."/>
            <person name="Sakata K."/>
            <person name="Nagamura Y."/>
            <person name="Aoki H."/>
            <person name="Arikawa K."/>
            <person name="Arita K."/>
            <person name="Bito T."/>
            <person name="Chiden Y."/>
            <person name="Fujitsuka N."/>
            <person name="Fukunaka R."/>
            <person name="Hamada M."/>
            <person name="Harada C."/>
            <person name="Hayashi A."/>
            <person name="Hijishita S."/>
            <person name="Honda M."/>
            <person name="Hosokawa S."/>
            <person name="Ichikawa Y."/>
            <person name="Idonuma A."/>
            <person name="Iijima M."/>
            <person name="Ikeda M."/>
            <person name="Ikeno M."/>
            <person name="Ito K."/>
            <person name="Ito S."/>
            <person name="Ito T."/>
            <person name="Ito Y."/>
            <person name="Ito Y."/>
            <person name="Iwabuchi A."/>
            <person name="Kamiya K."/>
            <person name="Karasawa W."/>
            <person name="Kurita K."/>
            <person name="Katagiri S."/>
            <person name="Kikuta A."/>
            <person name="Kobayashi H."/>
            <person name="Kobayashi N."/>
            <person name="Machita K."/>
            <person name="Maehara T."/>
            <person name="Masukawa M."/>
            <person name="Mizubayashi T."/>
            <person name="Mukai Y."/>
            <person name="Nagasaki H."/>
            <person name="Nagata Y."/>
            <person name="Naito S."/>
            <person name="Nakashima M."/>
            <person name="Nakama Y."/>
            <person name="Nakamichi Y."/>
            <person name="Nakamura M."/>
            <person name="Meguro A."/>
            <person name="Negishi M."/>
            <person name="Ohta I."/>
            <person name="Ohta T."/>
            <person name="Okamoto M."/>
            <person name="Ono N."/>
            <person name="Saji S."/>
            <person name="Sakaguchi M."/>
            <person name="Sakai K."/>
            <person name="Shibata M."/>
            <person name="Shimokawa T."/>
            <person name="Song J."/>
            <person name="Takazaki Y."/>
            <person name="Terasawa K."/>
            <person name="Tsugane M."/>
            <person name="Tsuji K."/>
            <person name="Ueda S."/>
            <person name="Waki K."/>
            <person name="Yamagata H."/>
            <person name="Yamamoto M."/>
            <person name="Yamamoto S."/>
            <person name="Yamane H."/>
            <person name="Yoshiki S."/>
            <person name="Yoshihara R."/>
            <person name="Yukawa K."/>
            <person name="Zhong H."/>
            <person name="Yano M."/>
            <person name="Yuan Q."/>
            <person name="Ouyang S."/>
            <person name="Liu J."/>
            <person name="Jones K.M."/>
            <person name="Gansberger K."/>
            <person name="Moffat K."/>
            <person name="Hill J."/>
            <person name="Bera J."/>
            <person name="Fadrosh D."/>
            <person name="Jin S."/>
            <person name="Johri S."/>
            <person name="Kim M."/>
            <person name="Overton L."/>
            <person name="Reardon M."/>
            <person name="Tsitrin T."/>
            <person name="Vuong H."/>
            <person name="Weaver B."/>
            <person name="Ciecko A."/>
            <person name="Tallon L."/>
            <person name="Jackson J."/>
            <person name="Pai G."/>
            <person name="Aken S.V."/>
            <person name="Utterback T."/>
            <person name="Reidmuller S."/>
            <person name="Feldblyum T."/>
            <person name="Hsiao J."/>
            <person name="Zismann V."/>
            <person name="Iobst S."/>
            <person name="de Vazeille A.R."/>
            <person name="Buell C.R."/>
            <person name="Ying K."/>
            <person name="Li Y."/>
            <person name="Lu T."/>
            <person name="Huang Y."/>
            <person name="Zhao Q."/>
            <person name="Feng Q."/>
            <person name="Zhang L."/>
            <person name="Zhu J."/>
            <person name="Weng Q."/>
            <person name="Mu J."/>
            <person name="Lu Y."/>
            <person name="Fan D."/>
            <person name="Liu Y."/>
            <person name="Guan J."/>
            <person name="Zhang Y."/>
            <person name="Yu S."/>
            <person name="Liu X."/>
            <person name="Zhang Y."/>
            <person name="Hong G."/>
            <person name="Han B."/>
            <person name="Choisne N."/>
            <person name="Demange N."/>
            <person name="Orjeda G."/>
            <person name="Samain S."/>
            <person name="Cattolico L."/>
            <person name="Pelletier E."/>
            <person name="Couloux A."/>
            <person name="Segurens B."/>
            <person name="Wincker P."/>
            <person name="D'Hont A."/>
            <person name="Scarpelli C."/>
            <person name="Weissenbach J."/>
            <person name="Salanoubat M."/>
            <person name="Quetier F."/>
            <person name="Yu Y."/>
            <person name="Kim H.R."/>
            <person name="Rambo T."/>
            <person name="Currie J."/>
            <person name="Collura K."/>
            <person name="Luo M."/>
            <person name="Yang T."/>
            <person name="Ammiraju J.S.S."/>
            <person name="Engler F."/>
            <person name="Soderlund C."/>
            <person name="Wing R.A."/>
            <person name="Palmer L.E."/>
            <person name="de la Bastide M."/>
            <person name="Spiegel L."/>
            <person name="Nascimento L."/>
            <person name="Zutavern T."/>
            <person name="O'Shaughnessy A."/>
            <person name="Dike S."/>
            <person name="Dedhia N."/>
            <person name="Preston R."/>
            <person name="Balija V."/>
            <person name="McCombie W.R."/>
            <person name="Chow T."/>
            <person name="Chen H."/>
            <person name="Chung M."/>
            <person name="Chen C."/>
            <person name="Shaw J."/>
            <person name="Wu H."/>
            <person name="Hsiao K."/>
            <person name="Chao Y."/>
            <person name="Chu M."/>
            <person name="Cheng C."/>
            <person name="Hour A."/>
            <person name="Lee P."/>
            <person name="Lin S."/>
            <person name="Lin Y."/>
            <person name="Liou J."/>
            <person name="Liu S."/>
            <person name="Hsing Y."/>
            <person name="Raghuvanshi S."/>
            <person name="Mohanty A."/>
            <person name="Bharti A.K."/>
            <person name="Gaur A."/>
            <person name="Gupta V."/>
            <person name="Kumar D."/>
            <person name="Ravi V."/>
            <person name="Vij S."/>
            <person name="Kapur A."/>
            <person name="Khurana P."/>
            <person name="Khurana P."/>
            <person name="Khurana J.P."/>
            <person name="Tyagi A.K."/>
            <person name="Gaikwad K."/>
            <person name="Singh A."/>
            <person name="Dalal V."/>
            <person name="Srivastava S."/>
            <person name="Dixit A."/>
            <person name="Pal A.K."/>
            <person name="Ghazi I.A."/>
            <person name="Yadav M."/>
            <person name="Pandit A."/>
            <person name="Bhargava A."/>
            <person name="Sureshbabu K."/>
            <person name="Batra K."/>
            <person name="Sharma T.R."/>
            <person name="Mohapatra T."/>
            <person name="Singh N.K."/>
            <person name="Messing J."/>
            <person name="Nelson A.B."/>
            <person name="Fuks G."/>
            <person name="Kavchok S."/>
            <person name="Keizer G."/>
            <person name="Linton E."/>
            <person name="Llaca V."/>
            <person name="Song R."/>
            <person name="Tanyolac B."/>
            <person name="Young S."/>
            <person name="Ho-Il K."/>
            <person name="Hahn J.H."/>
            <person name="Sangsakoo G."/>
            <person name="Vanavichit A."/>
            <person name="de Mattos Luiz.A.T."/>
            <person name="Zimmer P.D."/>
            <person name="Malone G."/>
            <person name="Dellagostin O."/>
            <person name="de Oliveira A.C."/>
            <person name="Bevan M."/>
            <person name="Bancroft I."/>
            <person name="Minx P."/>
            <person name="Cordum H."/>
            <person name="Wilson R."/>
            <person name="Cheng Z."/>
            <person name="Jin W."/>
            <person name="Jiang J."/>
            <person name="Leong S.A."/>
            <person name="Iwama H."/>
            <person name="Gojobori T."/>
            <person name="Itoh T."/>
            <person name="Niimura Y."/>
            <person name="Fujii Y."/>
            <person name="Habara T."/>
            <person name="Sakai H."/>
            <person name="Sato Y."/>
            <person name="Wilson G."/>
            <person name="Kumar K."/>
            <person name="McCouch S."/>
            <person name="Juretic N."/>
            <person name="Hoen D."/>
            <person name="Wright S."/>
            <person name="Bruskiewich R."/>
            <person name="Bureau T."/>
            <person name="Miyao A."/>
            <person name="Hirochika H."/>
            <person name="Nishikawa T."/>
            <person name="Kadowaki K."/>
            <person name="Sugiura M."/>
            <person name="Burr B."/>
            <person name="Sasaki T."/>
        </authorList>
    </citation>
    <scope>NUCLEOTIDE SEQUENCE [LARGE SCALE GENOMIC DNA]</scope>
    <source>
        <strain evidence="3">cv. Nipponbare</strain>
    </source>
</reference>
<protein>
    <submittedName>
        <fullName evidence="2">Os03g0220200 protein</fullName>
    </submittedName>
</protein>
<evidence type="ECO:0000256" key="1">
    <source>
        <dbReference type="SAM" id="MobiDB-lite"/>
    </source>
</evidence>
<feature type="region of interest" description="Disordered" evidence="1">
    <location>
        <begin position="159"/>
        <end position="212"/>
    </location>
</feature>
<dbReference type="FunCoup" id="A0A0P0VV32">
    <property type="interactions" value="76"/>
</dbReference>